<dbReference type="Proteomes" id="UP000054092">
    <property type="component" value="Unassembled WGS sequence"/>
</dbReference>
<comment type="caution">
    <text evidence="1">The sequence shown here is derived from an EMBL/GenBank/DDBJ whole genome shotgun (WGS) entry which is preliminary data.</text>
</comment>
<sequence length="144" mass="15806">MCTNGTGYGTENKIDWNERSRRNGVVFGFVSFAEGKLVALVEVIPSLNSPYPISKDQSTAFITCVYSSPDSRYDYRGELIESVLEECRKLGFSRVEVLSGEVSPFPNGTTSFFVENGFSNLGTVARSVVMLSGIDNIVLLARDL</sequence>
<name>A0A101HNU7_9BACT</name>
<protein>
    <recommendedName>
        <fullName evidence="3">N-acetyltransferase domain-containing protein</fullName>
    </recommendedName>
</protein>
<dbReference type="SUPFAM" id="SSF55729">
    <property type="entry name" value="Acyl-CoA N-acyltransferases (Nat)"/>
    <property type="match status" value="1"/>
</dbReference>
<gene>
    <name evidence="1" type="ORF">XD94_1026</name>
</gene>
<dbReference type="Gene3D" id="3.40.630.30">
    <property type="match status" value="1"/>
</dbReference>
<evidence type="ECO:0008006" key="3">
    <source>
        <dbReference type="Google" id="ProtNLM"/>
    </source>
</evidence>
<evidence type="ECO:0000313" key="1">
    <source>
        <dbReference type="EMBL" id="KUK80357.1"/>
    </source>
</evidence>
<accession>A0A101HNU7</accession>
<dbReference type="InterPro" id="IPR016181">
    <property type="entry name" value="Acyl_CoA_acyltransferase"/>
</dbReference>
<dbReference type="AlphaFoldDB" id="A0A101HNU7"/>
<organism evidence="1 2">
    <name type="scientific">Mesotoga prima</name>
    <dbReference type="NCBI Taxonomy" id="1184387"/>
    <lineage>
        <taxon>Bacteria</taxon>
        <taxon>Thermotogati</taxon>
        <taxon>Thermotogota</taxon>
        <taxon>Thermotogae</taxon>
        <taxon>Kosmotogales</taxon>
        <taxon>Kosmotogaceae</taxon>
        <taxon>Mesotoga</taxon>
    </lineage>
</organism>
<proteinExistence type="predicted"/>
<dbReference type="PATRIC" id="fig|1184387.3.peg.1438"/>
<reference evidence="2" key="1">
    <citation type="journal article" date="2015" name="MBio">
        <title>Genome-Resolved Metagenomic Analysis Reveals Roles for Candidate Phyla and Other Microbial Community Members in Biogeochemical Transformations in Oil Reservoirs.</title>
        <authorList>
            <person name="Hu P."/>
            <person name="Tom L."/>
            <person name="Singh A."/>
            <person name="Thomas B.C."/>
            <person name="Baker B.J."/>
            <person name="Piceno Y.M."/>
            <person name="Andersen G.L."/>
            <person name="Banfield J.F."/>
        </authorList>
    </citation>
    <scope>NUCLEOTIDE SEQUENCE [LARGE SCALE GENOMIC DNA]</scope>
</reference>
<dbReference type="EMBL" id="LGGP01000168">
    <property type="protein sequence ID" value="KUK80357.1"/>
    <property type="molecule type" value="Genomic_DNA"/>
</dbReference>
<evidence type="ECO:0000313" key="2">
    <source>
        <dbReference type="Proteomes" id="UP000054092"/>
    </source>
</evidence>